<dbReference type="SMART" id="SM01387">
    <property type="entry name" value="Ribosomal_S15"/>
    <property type="match status" value="1"/>
</dbReference>
<dbReference type="InterPro" id="IPR000589">
    <property type="entry name" value="Ribosomal_uS15"/>
</dbReference>
<dbReference type="InterPro" id="IPR009068">
    <property type="entry name" value="uS15_NS1_RNA-bd_sf"/>
</dbReference>
<comment type="subunit">
    <text evidence="4">Part of the 30S ribosomal subunit. Forms a bridge to the 50S subunit in the 70S ribosome, contacting the 23S rRNA.</text>
</comment>
<reference evidence="6" key="1">
    <citation type="journal article" date="2021" name="PeerJ">
        <title>Extensive microbial diversity within the chicken gut microbiome revealed by metagenomics and culture.</title>
        <authorList>
            <person name="Gilroy R."/>
            <person name="Ravi A."/>
            <person name="Getino M."/>
            <person name="Pursley I."/>
            <person name="Horton D.L."/>
            <person name="Alikhan N.F."/>
            <person name="Baker D."/>
            <person name="Gharbi K."/>
            <person name="Hall N."/>
            <person name="Watson M."/>
            <person name="Adriaenssens E.M."/>
            <person name="Foster-Nyarko E."/>
            <person name="Jarju S."/>
            <person name="Secka A."/>
            <person name="Antonio M."/>
            <person name="Oren A."/>
            <person name="Chaudhuri R.R."/>
            <person name="La Ragione R."/>
            <person name="Hildebrand F."/>
            <person name="Pallen M.J."/>
        </authorList>
    </citation>
    <scope>NUCLEOTIDE SEQUENCE</scope>
    <source>
        <strain evidence="6">ChiHjej12B11-1927</strain>
    </source>
</reference>
<protein>
    <recommendedName>
        <fullName evidence="3">30S ribosomal protein S15</fullName>
    </recommendedName>
</protein>
<evidence type="ECO:0000313" key="6">
    <source>
        <dbReference type="EMBL" id="HIX38212.1"/>
    </source>
</evidence>
<evidence type="ECO:0000256" key="2">
    <source>
        <dbReference type="ARBA" id="ARBA00023274"/>
    </source>
</evidence>
<reference evidence="6" key="2">
    <citation type="submission" date="2021-04" db="EMBL/GenBank/DDBJ databases">
        <authorList>
            <person name="Gilroy R."/>
        </authorList>
    </citation>
    <scope>NUCLEOTIDE SEQUENCE</scope>
    <source>
        <strain evidence="6">ChiHjej12B11-1927</strain>
    </source>
</reference>
<comment type="similarity">
    <text evidence="5">Belongs to the universal ribosomal protein uS15 family.</text>
</comment>
<name>A0A9D2ANS6_9FIRM</name>
<evidence type="ECO:0000256" key="1">
    <source>
        <dbReference type="ARBA" id="ARBA00022980"/>
    </source>
</evidence>
<evidence type="ECO:0000256" key="5">
    <source>
        <dbReference type="RuleBase" id="RU003919"/>
    </source>
</evidence>
<evidence type="ECO:0000256" key="4">
    <source>
        <dbReference type="ARBA" id="ARBA00064542"/>
    </source>
</evidence>
<evidence type="ECO:0000256" key="3">
    <source>
        <dbReference type="ARBA" id="ARBA00035313"/>
    </source>
</evidence>
<dbReference type="Pfam" id="PF00312">
    <property type="entry name" value="Ribosomal_S15"/>
    <property type="match status" value="1"/>
</dbReference>
<dbReference type="Gene3D" id="1.10.287.10">
    <property type="entry name" value="S15/NS1, RNA-binding"/>
    <property type="match status" value="1"/>
</dbReference>
<keyword evidence="2 5" id="KW-0687">Ribonucleoprotein</keyword>
<dbReference type="GO" id="GO:0003735">
    <property type="term" value="F:structural constituent of ribosome"/>
    <property type="evidence" value="ECO:0007669"/>
    <property type="project" value="InterPro"/>
</dbReference>
<dbReference type="EMBL" id="DXFG01000216">
    <property type="protein sequence ID" value="HIX38212.1"/>
    <property type="molecule type" value="Genomic_DNA"/>
</dbReference>
<dbReference type="CDD" id="cd00353">
    <property type="entry name" value="Ribosomal_S15p_S13e"/>
    <property type="match status" value="1"/>
</dbReference>
<dbReference type="Proteomes" id="UP000824230">
    <property type="component" value="Unassembled WGS sequence"/>
</dbReference>
<sequence>MISKEKKQAIMAEYARTPGDTGSPEVQVAVLTARINELTEHL</sequence>
<dbReference type="PANTHER" id="PTHR23321">
    <property type="entry name" value="RIBOSOMAL PROTEIN S15, BACTERIAL AND ORGANELLAR"/>
    <property type="match status" value="1"/>
</dbReference>
<comment type="caution">
    <text evidence="6">The sequence shown here is derived from an EMBL/GenBank/DDBJ whole genome shotgun (WGS) entry which is preliminary data.</text>
</comment>
<dbReference type="InterPro" id="IPR005290">
    <property type="entry name" value="Ribosomal_uS15_bac-type"/>
</dbReference>
<proteinExistence type="inferred from homology"/>
<dbReference type="AlphaFoldDB" id="A0A9D2ANS6"/>
<dbReference type="FunFam" id="1.10.287.10:FF:000002">
    <property type="entry name" value="30S ribosomal protein S15"/>
    <property type="match status" value="1"/>
</dbReference>
<accession>A0A9D2ANS6</accession>
<keyword evidence="1 5" id="KW-0689">Ribosomal protein</keyword>
<evidence type="ECO:0000313" key="7">
    <source>
        <dbReference type="Proteomes" id="UP000824230"/>
    </source>
</evidence>
<dbReference type="SUPFAM" id="SSF47060">
    <property type="entry name" value="S15/NS1 RNA-binding domain"/>
    <property type="match status" value="1"/>
</dbReference>
<organism evidence="6 7">
    <name type="scientific">Candidatus Blautia pullistercoris</name>
    <dbReference type="NCBI Taxonomy" id="2838499"/>
    <lineage>
        <taxon>Bacteria</taxon>
        <taxon>Bacillati</taxon>
        <taxon>Bacillota</taxon>
        <taxon>Clostridia</taxon>
        <taxon>Lachnospirales</taxon>
        <taxon>Lachnospiraceae</taxon>
        <taxon>Blautia</taxon>
    </lineage>
</organism>
<dbReference type="GO" id="GO:0022627">
    <property type="term" value="C:cytosolic small ribosomal subunit"/>
    <property type="evidence" value="ECO:0007669"/>
    <property type="project" value="TreeGrafter"/>
</dbReference>
<dbReference type="GO" id="GO:0006412">
    <property type="term" value="P:translation"/>
    <property type="evidence" value="ECO:0007669"/>
    <property type="project" value="InterPro"/>
</dbReference>
<dbReference type="PANTHER" id="PTHR23321:SF26">
    <property type="entry name" value="SMALL RIBOSOMAL SUBUNIT PROTEIN US15M"/>
    <property type="match status" value="1"/>
</dbReference>
<gene>
    <name evidence="6" type="ORF">H9738_10155</name>
</gene>
<feature type="non-terminal residue" evidence="6">
    <location>
        <position position="42"/>
    </location>
</feature>